<dbReference type="PRINTS" id="PR00413">
    <property type="entry name" value="HADHALOGNASE"/>
</dbReference>
<protein>
    <submittedName>
        <fullName evidence="3">Haloacid dehalogenase type II</fullName>
    </submittedName>
</protein>
<dbReference type="InterPro" id="IPR036412">
    <property type="entry name" value="HAD-like_sf"/>
</dbReference>
<dbReference type="Proteomes" id="UP001223761">
    <property type="component" value="Chromosome"/>
</dbReference>
<dbReference type="Gene3D" id="1.10.150.240">
    <property type="entry name" value="Putative phosphatase, domain 2"/>
    <property type="match status" value="1"/>
</dbReference>
<dbReference type="InterPro" id="IPR051540">
    <property type="entry name" value="S-2-haloacid_dehalogenase"/>
</dbReference>
<dbReference type="PANTHER" id="PTHR43316">
    <property type="entry name" value="HYDROLASE, HALOACID DELAHOGENASE-RELATED"/>
    <property type="match status" value="1"/>
</dbReference>
<dbReference type="InterPro" id="IPR023214">
    <property type="entry name" value="HAD_sf"/>
</dbReference>
<dbReference type="NCBIfam" id="TIGR01493">
    <property type="entry name" value="HAD-SF-IA-v2"/>
    <property type="match status" value="1"/>
</dbReference>
<evidence type="ECO:0000256" key="1">
    <source>
        <dbReference type="ARBA" id="ARBA00008106"/>
    </source>
</evidence>
<dbReference type="InterPro" id="IPR023198">
    <property type="entry name" value="PGP-like_dom2"/>
</dbReference>
<organism evidence="3 4">
    <name type="scientific">Geobacillus proteiniphilus</name>
    <dbReference type="NCBI Taxonomy" id="860353"/>
    <lineage>
        <taxon>Bacteria</taxon>
        <taxon>Bacillati</taxon>
        <taxon>Bacillota</taxon>
        <taxon>Bacilli</taxon>
        <taxon>Bacillales</taxon>
        <taxon>Anoxybacillaceae</taxon>
        <taxon>Geobacillus</taxon>
    </lineage>
</organism>
<evidence type="ECO:0000313" key="4">
    <source>
        <dbReference type="Proteomes" id="UP001223761"/>
    </source>
</evidence>
<dbReference type="InterPro" id="IPR006439">
    <property type="entry name" value="HAD-SF_hydro_IA"/>
</dbReference>
<sequence length="222" mass="25666">MAAIKAIVFDAYGTLFDVHTVVEKCEKYFPTKGRMISEIWRQKQLEYTWLRSLMGRYEDFWRVTEDALTFALKQLGLETTMDVRTDILHTYLSLKPYREVPDLLKQLSRAYTLAILSNGSPNMLHAVIQNAELSDCFSYVISVDERKTFKPSMEVYQLAPAKLGIPKEETLFVSSNSWDAAGAKVFGFQVCWLNRFHQTFDELDSRPDFIVNDLEELADHLT</sequence>
<dbReference type="RefSeq" id="WP_047817990.1">
    <property type="nucleotide sequence ID" value="NZ_CP133076.1"/>
</dbReference>
<dbReference type="NCBIfam" id="TIGR01428">
    <property type="entry name" value="HAD_type_II"/>
    <property type="match status" value="1"/>
</dbReference>
<dbReference type="Gene3D" id="3.40.50.1000">
    <property type="entry name" value="HAD superfamily/HAD-like"/>
    <property type="match status" value="1"/>
</dbReference>
<dbReference type="EMBL" id="CP133076">
    <property type="protein sequence ID" value="WMJ17799.1"/>
    <property type="molecule type" value="Genomic_DNA"/>
</dbReference>
<evidence type="ECO:0000256" key="2">
    <source>
        <dbReference type="ARBA" id="ARBA00022801"/>
    </source>
</evidence>
<keyword evidence="4" id="KW-1185">Reference proteome</keyword>
<dbReference type="SFLD" id="SFLDG01129">
    <property type="entry name" value="C1.5:_HAD__Beta-PGM__Phosphata"/>
    <property type="match status" value="1"/>
</dbReference>
<comment type="similarity">
    <text evidence="1">Belongs to the HAD-like hydrolase superfamily. S-2-haloalkanoic acid dehalogenase family.</text>
</comment>
<proteinExistence type="inferred from homology"/>
<dbReference type="GeneID" id="32062828"/>
<accession>A0ABY9MKR6</accession>
<dbReference type="PANTHER" id="PTHR43316:SF3">
    <property type="entry name" value="HALOACID DEHALOGENASE, TYPE II (AFU_ORTHOLOGUE AFUA_2G07750)-RELATED"/>
    <property type="match status" value="1"/>
</dbReference>
<dbReference type="Pfam" id="PF00702">
    <property type="entry name" value="Hydrolase"/>
    <property type="match status" value="1"/>
</dbReference>
<keyword evidence="2" id="KW-0378">Hydrolase</keyword>
<gene>
    <name evidence="3" type="ORF">RA955_07115</name>
</gene>
<dbReference type="SFLD" id="SFLDF00045">
    <property type="entry name" value="2-haloacid_dehalogenase"/>
    <property type="match status" value="1"/>
</dbReference>
<name>A0ABY9MKR6_9BACL</name>
<dbReference type="SFLD" id="SFLDG01135">
    <property type="entry name" value="C1.5.6:_HAD__Beta-PGM__Phospha"/>
    <property type="match status" value="1"/>
</dbReference>
<dbReference type="SUPFAM" id="SSF56784">
    <property type="entry name" value="HAD-like"/>
    <property type="match status" value="1"/>
</dbReference>
<dbReference type="SFLD" id="SFLDS00003">
    <property type="entry name" value="Haloacid_Dehalogenase"/>
    <property type="match status" value="1"/>
</dbReference>
<dbReference type="CDD" id="cd02588">
    <property type="entry name" value="HAD_L2-DEX"/>
    <property type="match status" value="1"/>
</dbReference>
<evidence type="ECO:0000313" key="3">
    <source>
        <dbReference type="EMBL" id="WMJ17799.1"/>
    </source>
</evidence>
<reference evidence="3 4" key="1">
    <citation type="submission" date="2023-08" db="EMBL/GenBank/DDBJ databases">
        <title>Genome sequencing of the thermostable Gram positive bacteria Geobacillus proteiniphilus strain T-6.</title>
        <authorList>
            <person name="Shulami S."/>
            <person name="Shoham Y."/>
        </authorList>
    </citation>
    <scope>NUCLEOTIDE SEQUENCE [LARGE SCALE GENOMIC DNA]</scope>
    <source>
        <strain evidence="3 4">T-6</strain>
    </source>
</reference>
<dbReference type="InterPro" id="IPR006328">
    <property type="entry name" value="2-HAD"/>
</dbReference>